<gene>
    <name evidence="2" type="ORF">MLE19_12190</name>
</gene>
<accession>A0ABS9S7N7</accession>
<evidence type="ECO:0000313" key="3">
    <source>
        <dbReference type="Proteomes" id="UP001320609"/>
    </source>
</evidence>
<dbReference type="RefSeq" id="WP_240718454.1">
    <property type="nucleotide sequence ID" value="NZ_JAKVTW010000008.1"/>
</dbReference>
<sequence length="213" mass="22706">MTDLTDSPAIERANELLADPTASVDALQAAQRGISDQMREVQAQPRIEPAMATSVAEHKRMTAELEQQGVLSGILSRLYGRLNDAIQRAVARDAIDGADQSRKDLAKALDALETAQRKADAARADVMAHTQNMQRDKSAAGLNGKGKVGATVEQVERIIAAGAFDARMGPTTSINALRLKIQIDGGQPAVETRYVDHGAKDAGPVNVTQAERV</sequence>
<feature type="coiled-coil region" evidence="1">
    <location>
        <begin position="95"/>
        <end position="132"/>
    </location>
</feature>
<proteinExistence type="predicted"/>
<evidence type="ECO:0000313" key="2">
    <source>
        <dbReference type="EMBL" id="MCH4812095.1"/>
    </source>
</evidence>
<keyword evidence="3" id="KW-1185">Reference proteome</keyword>
<keyword evidence="1" id="KW-0175">Coiled coil</keyword>
<dbReference type="Proteomes" id="UP001320609">
    <property type="component" value="Unassembled WGS sequence"/>
</dbReference>
<reference evidence="2 3" key="1">
    <citation type="submission" date="2022-03" db="EMBL/GenBank/DDBJ databases">
        <title>Genomic signatures underlying metal tolerance in selected Arctic bacterial isolates.</title>
        <authorList>
            <person name="Thomas F.A."/>
            <person name="Venkatachalam S."/>
            <person name="Krishnan K.P."/>
        </authorList>
    </citation>
    <scope>NUCLEOTIDE SEQUENCE [LARGE SCALE GENOMIC DNA]</scope>
    <source>
        <strain evidence="2 3">HM116</strain>
    </source>
</reference>
<organism evidence="2 3">
    <name type="scientific">Vreelandella neptunia</name>
    <dbReference type="NCBI Taxonomy" id="115551"/>
    <lineage>
        <taxon>Bacteria</taxon>
        <taxon>Pseudomonadati</taxon>
        <taxon>Pseudomonadota</taxon>
        <taxon>Gammaproteobacteria</taxon>
        <taxon>Oceanospirillales</taxon>
        <taxon>Halomonadaceae</taxon>
        <taxon>Vreelandella</taxon>
    </lineage>
</organism>
<dbReference type="EMBL" id="JAKVTW010000008">
    <property type="protein sequence ID" value="MCH4812095.1"/>
    <property type="molecule type" value="Genomic_DNA"/>
</dbReference>
<protein>
    <submittedName>
        <fullName evidence="2">Uncharacterized protein</fullName>
    </submittedName>
</protein>
<comment type="caution">
    <text evidence="2">The sequence shown here is derived from an EMBL/GenBank/DDBJ whole genome shotgun (WGS) entry which is preliminary data.</text>
</comment>
<evidence type="ECO:0000256" key="1">
    <source>
        <dbReference type="SAM" id="Coils"/>
    </source>
</evidence>
<name>A0ABS9S7N7_9GAMM</name>